<feature type="compositionally biased region" description="Basic residues" evidence="1">
    <location>
        <begin position="1"/>
        <end position="10"/>
    </location>
</feature>
<evidence type="ECO:0000313" key="3">
    <source>
        <dbReference type="Proteomes" id="UP000683417"/>
    </source>
</evidence>
<dbReference type="EMBL" id="CAJHIT010000002">
    <property type="protein sequence ID" value="CAD6499675.1"/>
    <property type="molecule type" value="Genomic_DNA"/>
</dbReference>
<feature type="compositionally biased region" description="Basic residues" evidence="1">
    <location>
        <begin position="19"/>
        <end position="28"/>
    </location>
</feature>
<sequence length="28" mass="3513">MTSTISKRHPRDPAEQRKERQRFRNCRK</sequence>
<organism evidence="2 3">
    <name type="scientific">Blumeria graminis f. sp. triticale</name>
    <dbReference type="NCBI Taxonomy" id="1689686"/>
    <lineage>
        <taxon>Eukaryota</taxon>
        <taxon>Fungi</taxon>
        <taxon>Dikarya</taxon>
        <taxon>Ascomycota</taxon>
        <taxon>Pezizomycotina</taxon>
        <taxon>Leotiomycetes</taxon>
        <taxon>Erysiphales</taxon>
        <taxon>Erysiphaceae</taxon>
        <taxon>Blumeria</taxon>
    </lineage>
</organism>
<comment type="caution">
    <text evidence="2">The sequence shown here is derived from an EMBL/GenBank/DDBJ whole genome shotgun (WGS) entry which is preliminary data.</text>
</comment>
<evidence type="ECO:0000256" key="1">
    <source>
        <dbReference type="SAM" id="MobiDB-lite"/>
    </source>
</evidence>
<dbReference type="Proteomes" id="UP000683417">
    <property type="component" value="Unassembled WGS sequence"/>
</dbReference>
<gene>
    <name evidence="2" type="ORF">BGTH12_LOCUS1033</name>
</gene>
<name>A0A9W4CVT3_BLUGR</name>
<reference evidence="2" key="1">
    <citation type="submission" date="2020-10" db="EMBL/GenBank/DDBJ databases">
        <authorList>
            <person name="Muller C M."/>
        </authorList>
    </citation>
    <scope>NUCLEOTIDE SEQUENCE</scope>
    <source>
        <strain evidence="2">THUN-12</strain>
    </source>
</reference>
<protein>
    <submittedName>
        <fullName evidence="2">BgTH12-03783</fullName>
    </submittedName>
</protein>
<feature type="region of interest" description="Disordered" evidence="1">
    <location>
        <begin position="1"/>
        <end position="28"/>
    </location>
</feature>
<evidence type="ECO:0000313" key="2">
    <source>
        <dbReference type="EMBL" id="CAD6499675.1"/>
    </source>
</evidence>
<proteinExistence type="predicted"/>
<accession>A0A9W4CVT3</accession>
<dbReference type="AlphaFoldDB" id="A0A9W4CVT3"/>